<dbReference type="CDD" id="cd22012">
    <property type="entry name" value="HMG-box_ABF2_IXR1-like_rpt2"/>
    <property type="match status" value="1"/>
</dbReference>
<feature type="region of interest" description="Disordered" evidence="3">
    <location>
        <begin position="116"/>
        <end position="167"/>
    </location>
</feature>
<keyword evidence="2" id="KW-0539">Nucleus</keyword>
<dbReference type="InterPro" id="IPR050342">
    <property type="entry name" value="HMGB"/>
</dbReference>
<keyword evidence="6" id="KW-1185">Reference proteome</keyword>
<organism evidence="5 6">
    <name type="scientific">Dispira parvispora</name>
    <dbReference type="NCBI Taxonomy" id="1520584"/>
    <lineage>
        <taxon>Eukaryota</taxon>
        <taxon>Fungi</taxon>
        <taxon>Fungi incertae sedis</taxon>
        <taxon>Zoopagomycota</taxon>
        <taxon>Kickxellomycotina</taxon>
        <taxon>Dimargaritomycetes</taxon>
        <taxon>Dimargaritales</taxon>
        <taxon>Dimargaritaceae</taxon>
        <taxon>Dispira</taxon>
    </lineage>
</organism>
<dbReference type="PANTHER" id="PTHR48112:SF22">
    <property type="entry name" value="MITOCHONDRIAL TRANSCRIPTION FACTOR A, ISOFORM B"/>
    <property type="match status" value="1"/>
</dbReference>
<dbReference type="InterPro" id="IPR009071">
    <property type="entry name" value="HMG_box_dom"/>
</dbReference>
<evidence type="ECO:0000259" key="4">
    <source>
        <dbReference type="PROSITE" id="PS50118"/>
    </source>
</evidence>
<comment type="caution">
    <text evidence="5">The sequence shown here is derived from an EMBL/GenBank/DDBJ whole genome shotgun (WGS) entry which is preliminary data.</text>
</comment>
<dbReference type="Pfam" id="PF00505">
    <property type="entry name" value="HMG_box"/>
    <property type="match status" value="1"/>
</dbReference>
<feature type="compositionally biased region" description="Basic and acidic residues" evidence="3">
    <location>
        <begin position="119"/>
        <end position="135"/>
    </location>
</feature>
<protein>
    <recommendedName>
        <fullName evidence="4">HMG box domain-containing protein</fullName>
    </recommendedName>
</protein>
<feature type="compositionally biased region" description="Basic and acidic residues" evidence="3">
    <location>
        <begin position="248"/>
        <end position="262"/>
    </location>
</feature>
<dbReference type="Proteomes" id="UP001150925">
    <property type="component" value="Unassembled WGS sequence"/>
</dbReference>
<evidence type="ECO:0000256" key="2">
    <source>
        <dbReference type="PROSITE-ProRule" id="PRU00267"/>
    </source>
</evidence>
<name>A0A9W8AS13_9FUNG</name>
<evidence type="ECO:0000256" key="1">
    <source>
        <dbReference type="ARBA" id="ARBA00023125"/>
    </source>
</evidence>
<feature type="region of interest" description="Disordered" evidence="3">
    <location>
        <begin position="248"/>
        <end position="311"/>
    </location>
</feature>
<dbReference type="SMART" id="SM00398">
    <property type="entry name" value="HMG"/>
    <property type="match status" value="1"/>
</dbReference>
<sequence length="311" mass="35662">MAAEPSLEKHTDEDPSVNNLKEIRNLETELLAYNLMVRNMTRRIKRTRAETKLLALTFDRSRMMVDHKRILRYLRKHPDVCNVLDKEDLDFLDSDYRQQHGELSDDKEGDLYDSMVVAHPDDHGGDEKNEGKGGDETIAESSQSLTKRKRKPRRPKDPNAPKKPQNAYFRYRDHLLTRLKAEGESDTLTTDLTKKISETWKNMSAEEKQPFFDQYNREFDVYRMNYKEHMAKISEGTSTAVDAAPVDDEHLDSAPPVDHDDIAVSTTRPPEDHSNPTEGTMHEPSVPTDVGEDVEITREDMSAEESGEMAS</sequence>
<reference evidence="5" key="1">
    <citation type="submission" date="2022-07" db="EMBL/GenBank/DDBJ databases">
        <title>Phylogenomic reconstructions and comparative analyses of Kickxellomycotina fungi.</title>
        <authorList>
            <person name="Reynolds N.K."/>
            <person name="Stajich J.E."/>
            <person name="Barry K."/>
            <person name="Grigoriev I.V."/>
            <person name="Crous P."/>
            <person name="Smith M.E."/>
        </authorList>
    </citation>
    <scope>NUCLEOTIDE SEQUENCE</scope>
    <source>
        <strain evidence="5">RSA 1196</strain>
    </source>
</reference>
<feature type="DNA-binding region" description="HMG box" evidence="2">
    <location>
        <begin position="161"/>
        <end position="230"/>
    </location>
</feature>
<dbReference type="PANTHER" id="PTHR48112">
    <property type="entry name" value="HIGH MOBILITY GROUP PROTEIN DSP1"/>
    <property type="match status" value="1"/>
</dbReference>
<dbReference type="SUPFAM" id="SSF47095">
    <property type="entry name" value="HMG-box"/>
    <property type="match status" value="1"/>
</dbReference>
<dbReference type="EMBL" id="JANBPY010000413">
    <property type="protein sequence ID" value="KAJ1966988.1"/>
    <property type="molecule type" value="Genomic_DNA"/>
</dbReference>
<dbReference type="GO" id="GO:0005634">
    <property type="term" value="C:nucleus"/>
    <property type="evidence" value="ECO:0007669"/>
    <property type="project" value="UniProtKB-UniRule"/>
</dbReference>
<keyword evidence="1 2" id="KW-0238">DNA-binding</keyword>
<dbReference type="AlphaFoldDB" id="A0A9W8AS13"/>
<dbReference type="PROSITE" id="PS50118">
    <property type="entry name" value="HMG_BOX_2"/>
    <property type="match status" value="1"/>
</dbReference>
<accession>A0A9W8AS13</accession>
<proteinExistence type="predicted"/>
<dbReference type="GO" id="GO:0003677">
    <property type="term" value="F:DNA binding"/>
    <property type="evidence" value="ECO:0007669"/>
    <property type="project" value="UniProtKB-UniRule"/>
</dbReference>
<dbReference type="OrthoDB" id="1919336at2759"/>
<dbReference type="InterPro" id="IPR036910">
    <property type="entry name" value="HMG_box_dom_sf"/>
</dbReference>
<evidence type="ECO:0000313" key="6">
    <source>
        <dbReference type="Proteomes" id="UP001150925"/>
    </source>
</evidence>
<feature type="compositionally biased region" description="Acidic residues" evidence="3">
    <location>
        <begin position="302"/>
        <end position="311"/>
    </location>
</feature>
<feature type="domain" description="HMG box" evidence="4">
    <location>
        <begin position="161"/>
        <end position="230"/>
    </location>
</feature>
<evidence type="ECO:0000313" key="5">
    <source>
        <dbReference type="EMBL" id="KAJ1966988.1"/>
    </source>
</evidence>
<dbReference type="Gene3D" id="1.10.30.10">
    <property type="entry name" value="High mobility group box domain"/>
    <property type="match status" value="1"/>
</dbReference>
<gene>
    <name evidence="5" type="ORF">IWQ62_002127</name>
</gene>
<evidence type="ECO:0000256" key="3">
    <source>
        <dbReference type="SAM" id="MobiDB-lite"/>
    </source>
</evidence>